<evidence type="ECO:0000313" key="3">
    <source>
        <dbReference type="Proteomes" id="UP000242754"/>
    </source>
</evidence>
<dbReference type="STRING" id="140314.SAMN04488076_103113"/>
<keyword evidence="3" id="KW-1185">Reference proteome</keyword>
<feature type="transmembrane region" description="Helical" evidence="1">
    <location>
        <begin position="161"/>
        <end position="180"/>
    </location>
</feature>
<feature type="transmembrane region" description="Helical" evidence="1">
    <location>
        <begin position="335"/>
        <end position="352"/>
    </location>
</feature>
<protein>
    <submittedName>
        <fullName evidence="2">Bacterial membrane protein yfho</fullName>
    </submittedName>
</protein>
<feature type="transmembrane region" description="Helical" evidence="1">
    <location>
        <begin position="236"/>
        <end position="259"/>
    </location>
</feature>
<gene>
    <name evidence="2" type="ORF">Tpal_405</name>
</gene>
<keyword evidence="1" id="KW-1133">Transmembrane helix</keyword>
<keyword evidence="1" id="KW-0812">Transmembrane</keyword>
<proteinExistence type="predicted"/>
<dbReference type="Proteomes" id="UP000242754">
    <property type="component" value="Unassembled WGS sequence"/>
</dbReference>
<feature type="transmembrane region" description="Helical" evidence="1">
    <location>
        <begin position="137"/>
        <end position="155"/>
    </location>
</feature>
<dbReference type="PANTHER" id="PTHR38454:SF1">
    <property type="entry name" value="INTEGRAL MEMBRANE PROTEIN"/>
    <property type="match status" value="1"/>
</dbReference>
<accession>A0A143Y813</accession>
<dbReference type="PANTHER" id="PTHR38454">
    <property type="entry name" value="INTEGRAL MEMBRANE PROTEIN-RELATED"/>
    <property type="match status" value="1"/>
</dbReference>
<feature type="transmembrane region" description="Helical" evidence="1">
    <location>
        <begin position="106"/>
        <end position="130"/>
    </location>
</feature>
<feature type="transmembrane region" description="Helical" evidence="1">
    <location>
        <begin position="446"/>
        <end position="465"/>
    </location>
</feature>
<dbReference type="InterPro" id="IPR018580">
    <property type="entry name" value="Uncharacterised_YfhO"/>
</dbReference>
<reference evidence="2 3" key="1">
    <citation type="submission" date="2016-02" db="EMBL/GenBank/DDBJ databases">
        <authorList>
            <person name="Wen L."/>
            <person name="He K."/>
            <person name="Yang H."/>
        </authorList>
    </citation>
    <scope>NUCLEOTIDE SEQUENCE [LARGE SCALE GENOMIC DNA]</scope>
    <source>
        <strain evidence="2">Trichococcus palustris</strain>
    </source>
</reference>
<dbReference type="Pfam" id="PF09586">
    <property type="entry name" value="YfhO"/>
    <property type="match status" value="1"/>
</dbReference>
<feature type="transmembrane region" description="Helical" evidence="1">
    <location>
        <begin position="15"/>
        <end position="38"/>
    </location>
</feature>
<dbReference type="RefSeq" id="WP_177194344.1">
    <property type="nucleotide sequence ID" value="NZ_FJNE01000001.1"/>
</dbReference>
<evidence type="ECO:0000256" key="1">
    <source>
        <dbReference type="SAM" id="Phobius"/>
    </source>
</evidence>
<feature type="transmembrane region" description="Helical" evidence="1">
    <location>
        <begin position="187"/>
        <end position="216"/>
    </location>
</feature>
<feature type="transmembrane region" description="Helical" evidence="1">
    <location>
        <begin position="364"/>
        <end position="383"/>
    </location>
</feature>
<name>A0A143Y813_9LACT</name>
<sequence length="894" mass="101396">MLKHFPTMVKNKETLLIAFFLPLFIMTTIYAVMGVYPFGDNTLLTVDLGQQYVDFFSYYRHTLLSEPSALFYSFTKAIGGDMVGLWAYYLMSPFNLIFLFSPQKLLPVAVTLLILLKIAFSSLTFAYLLIARFEGKGLLVPTFSVSYALMGYVIVNQLNVMWLDGLVFLPLIVLGLERLIDGKKGVLYSLFLGIMLFSNYYIGFMICLFLGFYFLFAFSKKDLSGLPSLKSKAKDFIVQFSRFVFFSALGAGLSALLLLPTFYSLLGSKASYTNDMIDWSFAYPPAEILSKFYIGAFNFDQMPTGLPNVFIGTLALLAFIYYFANEAFSKKERIVSLLLTVFFFLAMNVQFINKLWHAGQYPIWYPYRFSFTICFFFLLNGFRSLQKSKVFPLPLACSILVVSAVSAIYVIKKGFAFLEPAQVLASSILVVLFLIFLMLRENNYKWMPYLLLFLTVAEMTANAAIDLFRLGYVKYDQFNDYQVVLADALKDIRMPKDDFYRIEKTFQRSKNDSFQANYAGINHFSSTFEKEIPALFGSLGFPEGNGFVVYSTGTLFTDALFGVKYQIQDKKLPEYIYDDKAIYQINRNATRPDLQKYALSSETARTTTYENPYALSLAFGVSKSVLDLKLIDNQPILMQEQLLDAFTDQSSTQPFFALKTFDSTVFQNVTSNTADYQNTTYFKAAAGMVSRIEFQFTPETNNPYYLILDSGIDDKNANLYLNDVKLDYYKTYRNDQVINIASNQAGENVTFTIELIGDNIRIQDLKLYEFDQNSFEQVIADRQTEGMEISDFSQTHIEGTVHIKGDDQVLMTTIPYSEGWTVAIDGEPVETEKALDSLLAVPISQGEHQITFTYRTPYAIAGAAVSAASVLLLLLLSRKKIANNQTSPENEKNA</sequence>
<feature type="transmembrane region" description="Helical" evidence="1">
    <location>
        <begin position="82"/>
        <end position="100"/>
    </location>
</feature>
<feature type="transmembrane region" description="Helical" evidence="1">
    <location>
        <begin position="390"/>
        <end position="411"/>
    </location>
</feature>
<feature type="transmembrane region" description="Helical" evidence="1">
    <location>
        <begin position="423"/>
        <end position="439"/>
    </location>
</feature>
<dbReference type="EMBL" id="FJNE01000001">
    <property type="protein sequence ID" value="CZQ83151.1"/>
    <property type="molecule type" value="Genomic_DNA"/>
</dbReference>
<evidence type="ECO:0000313" key="2">
    <source>
        <dbReference type="EMBL" id="CZQ83151.1"/>
    </source>
</evidence>
<dbReference type="AlphaFoldDB" id="A0A143Y813"/>
<keyword evidence="1" id="KW-0472">Membrane</keyword>
<organism evidence="2 3">
    <name type="scientific">Trichococcus palustris</name>
    <dbReference type="NCBI Taxonomy" id="140314"/>
    <lineage>
        <taxon>Bacteria</taxon>
        <taxon>Bacillati</taxon>
        <taxon>Bacillota</taxon>
        <taxon>Bacilli</taxon>
        <taxon>Lactobacillales</taxon>
        <taxon>Carnobacteriaceae</taxon>
        <taxon>Trichococcus</taxon>
    </lineage>
</organism>
<feature type="transmembrane region" description="Helical" evidence="1">
    <location>
        <begin position="305"/>
        <end position="323"/>
    </location>
</feature>
<feature type="transmembrane region" description="Helical" evidence="1">
    <location>
        <begin position="858"/>
        <end position="876"/>
    </location>
</feature>